<dbReference type="Proteomes" id="UP000198427">
    <property type="component" value="Unassembled WGS sequence"/>
</dbReference>
<comment type="caution">
    <text evidence="1">The sequence shown here is derived from an EMBL/GenBank/DDBJ whole genome shotgun (WGS) entry which is preliminary data.</text>
</comment>
<protein>
    <submittedName>
        <fullName evidence="1">Uncharacterized protein</fullName>
    </submittedName>
</protein>
<gene>
    <name evidence="1" type="ORF">SAMN06265364_10948</name>
</gene>
<keyword evidence="2" id="KW-1185">Reference proteome</keyword>
<dbReference type="EMBL" id="FZNZ01000009">
    <property type="protein sequence ID" value="SNR76584.1"/>
    <property type="molecule type" value="Genomic_DNA"/>
</dbReference>
<dbReference type="AlphaFoldDB" id="A0A2K9H8A2"/>
<name>A0A2K9H8A2_9BACT</name>
<dbReference type="GeneID" id="94028856"/>
<organism evidence="1 2">
    <name type="scientific">Prevotella jejuni</name>
    <dbReference type="NCBI Taxonomy" id="1177574"/>
    <lineage>
        <taxon>Bacteria</taxon>
        <taxon>Pseudomonadati</taxon>
        <taxon>Bacteroidota</taxon>
        <taxon>Bacteroidia</taxon>
        <taxon>Bacteroidales</taxon>
        <taxon>Prevotellaceae</taxon>
        <taxon>Prevotella</taxon>
    </lineage>
</organism>
<dbReference type="RefSeq" id="WP_089365877.1">
    <property type="nucleotide sequence ID" value="NZ_CP023863.1"/>
</dbReference>
<sequence length="115" mass="13506">MRIFSTAPEGNEMAELENARYINLALRQIEENIEWLKTANKPVQAVMTHIDILVSLAKRFPVNANLLIKKEKVQEWKKVFNDWFERCGNKIPAKYREGIKTNSDELFIQLEQYGH</sequence>
<evidence type="ECO:0000313" key="1">
    <source>
        <dbReference type="EMBL" id="SNR76584.1"/>
    </source>
</evidence>
<evidence type="ECO:0000313" key="2">
    <source>
        <dbReference type="Proteomes" id="UP000198427"/>
    </source>
</evidence>
<proteinExistence type="predicted"/>
<accession>A0A2K9H8A2</accession>
<dbReference type="OrthoDB" id="9429696at2"/>
<reference evidence="1 2" key="1">
    <citation type="submission" date="2017-06" db="EMBL/GenBank/DDBJ databases">
        <authorList>
            <person name="Varghese N."/>
            <person name="Submissions S."/>
        </authorList>
    </citation>
    <scope>NUCLEOTIDE SEQUENCE [LARGE SCALE GENOMIC DNA]</scope>
    <source>
        <strain evidence="1 2">DSM 26989</strain>
    </source>
</reference>
<dbReference type="KEGG" id="pje:CRM71_05405"/>